<comment type="caution">
    <text evidence="4">The sequence shown here is derived from an EMBL/GenBank/DDBJ whole genome shotgun (WGS) entry which is preliminary data.</text>
</comment>
<dbReference type="Proteomes" id="UP000030103">
    <property type="component" value="Unassembled WGS sequence"/>
</dbReference>
<keyword evidence="5" id="KW-1185">Reference proteome</keyword>
<evidence type="ECO:0000256" key="2">
    <source>
        <dbReference type="PROSITE-ProRule" id="PRU00335"/>
    </source>
</evidence>
<evidence type="ECO:0000313" key="4">
    <source>
        <dbReference type="EMBL" id="KGN73912.1"/>
    </source>
</evidence>
<dbReference type="Gene3D" id="1.10.357.10">
    <property type="entry name" value="Tetracycline Repressor, domain 2"/>
    <property type="match status" value="2"/>
</dbReference>
<evidence type="ECO:0000256" key="1">
    <source>
        <dbReference type="ARBA" id="ARBA00023125"/>
    </source>
</evidence>
<proteinExistence type="predicted"/>
<dbReference type="InterPro" id="IPR001647">
    <property type="entry name" value="HTH_TetR"/>
</dbReference>
<dbReference type="OrthoDB" id="1092847at2"/>
<accession>A0A0A2E8H5</accession>
<sequence>MRSNCRAHILNEAYKLFLFQNTEKVTIFELEKATGKIRGTIFYHFANKQKVFEAVVDEIFLPSFDIPNEITATAIKGTFDDFIQIYQSPEKRVINKIKACFQVESPETGYINFLNQAYKYYPSFKTKYSQIIRKELSVWEKVLIKGKERGIFSSLNPKETAYGLMLLNSGFFYCKAYHEALEFDYSDLLDCMSRLCMLNTDQEDARTLS</sequence>
<dbReference type="GO" id="GO:0003677">
    <property type="term" value="F:DNA binding"/>
    <property type="evidence" value="ECO:0007669"/>
    <property type="project" value="UniProtKB-UniRule"/>
</dbReference>
<keyword evidence="1 2" id="KW-0238">DNA-binding</keyword>
<feature type="domain" description="HTH tetR-type" evidence="3">
    <location>
        <begin position="3"/>
        <end position="63"/>
    </location>
</feature>
<dbReference type="RefSeq" id="WP_036874126.1">
    <property type="nucleotide sequence ID" value="NZ_JRFA01000017.1"/>
</dbReference>
<dbReference type="PROSITE" id="PS50977">
    <property type="entry name" value="HTH_TETR_2"/>
    <property type="match status" value="1"/>
</dbReference>
<protein>
    <recommendedName>
        <fullName evidence="3">HTH tetR-type domain-containing protein</fullName>
    </recommendedName>
</protein>
<evidence type="ECO:0000259" key="3">
    <source>
        <dbReference type="PROSITE" id="PS50977"/>
    </source>
</evidence>
<dbReference type="Pfam" id="PF00440">
    <property type="entry name" value="TetR_N"/>
    <property type="match status" value="1"/>
</dbReference>
<dbReference type="EMBL" id="JRFA01000017">
    <property type="protein sequence ID" value="KGN73912.1"/>
    <property type="molecule type" value="Genomic_DNA"/>
</dbReference>
<dbReference type="SUPFAM" id="SSF46689">
    <property type="entry name" value="Homeodomain-like"/>
    <property type="match status" value="1"/>
</dbReference>
<dbReference type="SUPFAM" id="SSF48498">
    <property type="entry name" value="Tetracyclin repressor-like, C-terminal domain"/>
    <property type="match status" value="1"/>
</dbReference>
<reference evidence="4 5" key="1">
    <citation type="submission" date="2014-09" db="EMBL/GenBank/DDBJ databases">
        <title>Draft Genome Sequence of Porphyromonas macacae COT-192_OH2859.</title>
        <authorList>
            <person name="Wallis C."/>
            <person name="Deusch O."/>
            <person name="O'Flynn C."/>
            <person name="Davis I."/>
            <person name="Horsfall A."/>
            <person name="Kirkwood N."/>
            <person name="Harris S."/>
            <person name="Eisen J.A."/>
            <person name="Coil D.A."/>
            <person name="Darling A.E."/>
            <person name="Jospin G."/>
            <person name="Alexiev A."/>
        </authorList>
    </citation>
    <scope>NUCLEOTIDE SEQUENCE [LARGE SCALE GENOMIC DNA]</scope>
    <source>
        <strain evidence="5">COT-192 OH2859</strain>
    </source>
</reference>
<feature type="DNA-binding region" description="H-T-H motif" evidence="2">
    <location>
        <begin position="26"/>
        <end position="45"/>
    </location>
</feature>
<dbReference type="AlphaFoldDB" id="A0A0A2E8H5"/>
<organism evidence="4 5">
    <name type="scientific">Porphyromonas macacae</name>
    <dbReference type="NCBI Taxonomy" id="28115"/>
    <lineage>
        <taxon>Bacteria</taxon>
        <taxon>Pseudomonadati</taxon>
        <taxon>Bacteroidota</taxon>
        <taxon>Bacteroidia</taxon>
        <taxon>Bacteroidales</taxon>
        <taxon>Porphyromonadaceae</taxon>
        <taxon>Porphyromonas</taxon>
    </lineage>
</organism>
<evidence type="ECO:0000313" key="5">
    <source>
        <dbReference type="Proteomes" id="UP000030103"/>
    </source>
</evidence>
<dbReference type="InterPro" id="IPR009057">
    <property type="entry name" value="Homeodomain-like_sf"/>
</dbReference>
<dbReference type="STRING" id="28115.HQ47_06655"/>
<dbReference type="InterPro" id="IPR036271">
    <property type="entry name" value="Tet_transcr_reg_TetR-rel_C_sf"/>
</dbReference>
<name>A0A0A2E8H5_9PORP</name>
<gene>
    <name evidence="4" type="ORF">HQ47_06655</name>
</gene>